<dbReference type="HOGENOM" id="CLU_2285286_0_0_11"/>
<dbReference type="EMBL" id="CP001631">
    <property type="protein sequence ID" value="ACU54218.1"/>
    <property type="molecule type" value="Genomic_DNA"/>
</dbReference>
<reference evidence="1 2" key="1">
    <citation type="journal article" date="2009" name="Stand. Genomic Sci.">
        <title>Complete genome sequence of Acidimicrobium ferrooxidans type strain (ICP).</title>
        <authorList>
            <person name="Clum A."/>
            <person name="Nolan M."/>
            <person name="Lang E."/>
            <person name="Glavina Del Rio T."/>
            <person name="Tice H."/>
            <person name="Copeland A."/>
            <person name="Cheng J.F."/>
            <person name="Lucas S."/>
            <person name="Chen F."/>
            <person name="Bruce D."/>
            <person name="Goodwin L."/>
            <person name="Pitluck S."/>
            <person name="Ivanova N."/>
            <person name="Mavrommatis K."/>
            <person name="Mikhailova N."/>
            <person name="Pati A."/>
            <person name="Chen A."/>
            <person name="Palaniappan K."/>
            <person name="Goker M."/>
            <person name="Spring S."/>
            <person name="Land M."/>
            <person name="Hauser L."/>
            <person name="Chang Y.J."/>
            <person name="Jeffries C.C."/>
            <person name="Chain P."/>
            <person name="Bristow J."/>
            <person name="Eisen J.A."/>
            <person name="Markowitz V."/>
            <person name="Hugenholtz P."/>
            <person name="Kyrpides N.C."/>
            <person name="Klenk H.P."/>
            <person name="Lapidus A."/>
        </authorList>
    </citation>
    <scope>NUCLEOTIDE SEQUENCE [LARGE SCALE GENOMIC DNA]</scope>
    <source>
        <strain evidence="2">DSM 10331 / JCM 15462 / NBRC 103882 / ICP</strain>
    </source>
</reference>
<protein>
    <submittedName>
        <fullName evidence="1">Uncharacterized protein</fullName>
    </submittedName>
</protein>
<dbReference type="KEGG" id="afo:Afer_1288"/>
<name>C7LZR0_ACIFD</name>
<evidence type="ECO:0000313" key="1">
    <source>
        <dbReference type="EMBL" id="ACU54218.1"/>
    </source>
</evidence>
<gene>
    <name evidence="1" type="ordered locus">Afer_1288</name>
</gene>
<accession>C7LZR0</accession>
<proteinExistence type="predicted"/>
<dbReference type="Proteomes" id="UP000000771">
    <property type="component" value="Chromosome"/>
</dbReference>
<sequence length="101" mass="10375">MDGRKQRTVVSAIERAAVALGADDATGLRREARQIRTLNQLVELDALPALLEELADAVAAGDGAGRERAIAAIGEVLGPSPLAAMFQAQRARGTTGAEPGA</sequence>
<evidence type="ECO:0000313" key="2">
    <source>
        <dbReference type="Proteomes" id="UP000000771"/>
    </source>
</evidence>
<dbReference type="STRING" id="525909.Afer_1288"/>
<dbReference type="AlphaFoldDB" id="C7LZR0"/>
<organism evidence="1 2">
    <name type="scientific">Acidimicrobium ferrooxidans (strain DSM 10331 / JCM 15462 / NBRC 103882 / ICP)</name>
    <dbReference type="NCBI Taxonomy" id="525909"/>
    <lineage>
        <taxon>Bacteria</taxon>
        <taxon>Bacillati</taxon>
        <taxon>Actinomycetota</taxon>
        <taxon>Acidimicrobiia</taxon>
        <taxon>Acidimicrobiales</taxon>
        <taxon>Acidimicrobiaceae</taxon>
        <taxon>Acidimicrobium</taxon>
    </lineage>
</organism>
<dbReference type="RefSeq" id="WP_015798704.1">
    <property type="nucleotide sequence ID" value="NC_013124.1"/>
</dbReference>
<keyword evidence="2" id="KW-1185">Reference proteome</keyword>